<protein>
    <submittedName>
        <fullName evidence="1">Uncharacterized protein</fullName>
    </submittedName>
</protein>
<organism evidence="1">
    <name type="scientific">Rhizophora mucronata</name>
    <name type="common">Asiatic mangrove</name>
    <dbReference type="NCBI Taxonomy" id="61149"/>
    <lineage>
        <taxon>Eukaryota</taxon>
        <taxon>Viridiplantae</taxon>
        <taxon>Streptophyta</taxon>
        <taxon>Embryophyta</taxon>
        <taxon>Tracheophyta</taxon>
        <taxon>Spermatophyta</taxon>
        <taxon>Magnoliopsida</taxon>
        <taxon>eudicotyledons</taxon>
        <taxon>Gunneridae</taxon>
        <taxon>Pentapetalae</taxon>
        <taxon>rosids</taxon>
        <taxon>fabids</taxon>
        <taxon>Malpighiales</taxon>
        <taxon>Rhizophoraceae</taxon>
        <taxon>Rhizophora</taxon>
    </lineage>
</organism>
<evidence type="ECO:0000313" key="1">
    <source>
        <dbReference type="EMBL" id="MBX52353.1"/>
    </source>
</evidence>
<name>A0A2P2PCD3_RHIMU</name>
<dbReference type="AlphaFoldDB" id="A0A2P2PCD3"/>
<reference evidence="1" key="1">
    <citation type="submission" date="2018-02" db="EMBL/GenBank/DDBJ databases">
        <title>Rhizophora mucronata_Transcriptome.</title>
        <authorList>
            <person name="Meera S.P."/>
            <person name="Sreeshan A."/>
            <person name="Augustine A."/>
        </authorList>
    </citation>
    <scope>NUCLEOTIDE SEQUENCE</scope>
    <source>
        <tissue evidence="1">Leaf</tissue>
    </source>
</reference>
<accession>A0A2P2PCD3</accession>
<sequence length="47" mass="5295">MAGTPTRHFYIISTFLDPTNLSQLCIPKQHLSFYPICHLSLSSSQSL</sequence>
<dbReference type="EMBL" id="GGEC01071869">
    <property type="protein sequence ID" value="MBX52353.1"/>
    <property type="molecule type" value="Transcribed_RNA"/>
</dbReference>
<proteinExistence type="predicted"/>